<dbReference type="InterPro" id="IPR050993">
    <property type="entry name" value="Isochorismatase_domain"/>
</dbReference>
<dbReference type="PANTHER" id="PTHR14119:SF3">
    <property type="entry name" value="ISOCHORISMATASE DOMAIN-CONTAINING PROTEIN 2"/>
    <property type="match status" value="1"/>
</dbReference>
<keyword evidence="4" id="KW-1185">Reference proteome</keyword>
<evidence type="ECO:0000313" key="3">
    <source>
        <dbReference type="EMBL" id="KIK08433.1"/>
    </source>
</evidence>
<sequence>MITPKLDPQTTLFFLCDVQTKFSFAIHEYDQVVATSNKMIKLAKLLGCGVVCTTQNTRALGPIDPAIDLQALGSLLLGNYDKTLFSMLVPEVLAVLEARPTINSIVIFGIESHVCVLQTVLSVLSLRNYAIHVVADGVSSCNAFEIPIALDRMRREGAIITTSETAAFQLMGDAGSPMFKAFSRLIKEERERTKMAGELLLQGRQKVAQNLLDSEIGGGGFLGVRSAM</sequence>
<proteinExistence type="inferred from homology"/>
<dbReference type="HOGENOM" id="CLU_066901_0_1_1"/>
<dbReference type="Gene3D" id="3.40.50.850">
    <property type="entry name" value="Isochorismatase-like"/>
    <property type="match status" value="1"/>
</dbReference>
<name>A0A0C9YK45_9AGAR</name>
<accession>A0A0C9YK45</accession>
<organism evidence="3 4">
    <name type="scientific">Laccaria amethystina LaAM-08-1</name>
    <dbReference type="NCBI Taxonomy" id="1095629"/>
    <lineage>
        <taxon>Eukaryota</taxon>
        <taxon>Fungi</taxon>
        <taxon>Dikarya</taxon>
        <taxon>Basidiomycota</taxon>
        <taxon>Agaricomycotina</taxon>
        <taxon>Agaricomycetes</taxon>
        <taxon>Agaricomycetidae</taxon>
        <taxon>Agaricales</taxon>
        <taxon>Agaricineae</taxon>
        <taxon>Hydnangiaceae</taxon>
        <taxon>Laccaria</taxon>
    </lineage>
</organism>
<gene>
    <name evidence="3" type="ORF">K443DRAFT_672453</name>
</gene>
<dbReference type="STRING" id="1095629.A0A0C9YK45"/>
<evidence type="ECO:0000256" key="1">
    <source>
        <dbReference type="ARBA" id="ARBA00006336"/>
    </source>
</evidence>
<dbReference type="AlphaFoldDB" id="A0A0C9YK45"/>
<dbReference type="InterPro" id="IPR000868">
    <property type="entry name" value="Isochorismatase-like_dom"/>
</dbReference>
<reference evidence="4" key="2">
    <citation type="submission" date="2015-01" db="EMBL/GenBank/DDBJ databases">
        <title>Evolutionary Origins and Diversification of the Mycorrhizal Mutualists.</title>
        <authorList>
            <consortium name="DOE Joint Genome Institute"/>
            <consortium name="Mycorrhizal Genomics Consortium"/>
            <person name="Kohler A."/>
            <person name="Kuo A."/>
            <person name="Nagy L.G."/>
            <person name="Floudas D."/>
            <person name="Copeland A."/>
            <person name="Barry K.W."/>
            <person name="Cichocki N."/>
            <person name="Veneault-Fourrey C."/>
            <person name="LaButti K."/>
            <person name="Lindquist E.A."/>
            <person name="Lipzen A."/>
            <person name="Lundell T."/>
            <person name="Morin E."/>
            <person name="Murat C."/>
            <person name="Riley R."/>
            <person name="Ohm R."/>
            <person name="Sun H."/>
            <person name="Tunlid A."/>
            <person name="Henrissat B."/>
            <person name="Grigoriev I.V."/>
            <person name="Hibbett D.S."/>
            <person name="Martin F."/>
        </authorList>
    </citation>
    <scope>NUCLEOTIDE SEQUENCE [LARGE SCALE GENOMIC DNA]</scope>
    <source>
        <strain evidence="4">LaAM-08-1</strain>
    </source>
</reference>
<evidence type="ECO:0000313" key="4">
    <source>
        <dbReference type="Proteomes" id="UP000054477"/>
    </source>
</evidence>
<dbReference type="SUPFAM" id="SSF52499">
    <property type="entry name" value="Isochorismatase-like hydrolases"/>
    <property type="match status" value="1"/>
</dbReference>
<dbReference type="Pfam" id="PF00857">
    <property type="entry name" value="Isochorismatase"/>
    <property type="match status" value="1"/>
</dbReference>
<protein>
    <recommendedName>
        <fullName evidence="2">Isochorismatase-like domain-containing protein</fullName>
    </recommendedName>
</protein>
<evidence type="ECO:0000259" key="2">
    <source>
        <dbReference type="Pfam" id="PF00857"/>
    </source>
</evidence>
<dbReference type="Proteomes" id="UP000054477">
    <property type="component" value="Unassembled WGS sequence"/>
</dbReference>
<dbReference type="InterPro" id="IPR036380">
    <property type="entry name" value="Isochorismatase-like_sf"/>
</dbReference>
<dbReference type="OrthoDB" id="269496at2759"/>
<comment type="similarity">
    <text evidence="1">Belongs to the isochorismatase family.</text>
</comment>
<feature type="domain" description="Isochorismatase-like" evidence="2">
    <location>
        <begin position="11"/>
        <end position="164"/>
    </location>
</feature>
<reference evidence="3 4" key="1">
    <citation type="submission" date="2014-04" db="EMBL/GenBank/DDBJ databases">
        <authorList>
            <consortium name="DOE Joint Genome Institute"/>
            <person name="Kuo A."/>
            <person name="Kohler A."/>
            <person name="Nagy L.G."/>
            <person name="Floudas D."/>
            <person name="Copeland A."/>
            <person name="Barry K.W."/>
            <person name="Cichocki N."/>
            <person name="Veneault-Fourrey C."/>
            <person name="LaButti K."/>
            <person name="Lindquist E.A."/>
            <person name="Lipzen A."/>
            <person name="Lundell T."/>
            <person name="Morin E."/>
            <person name="Murat C."/>
            <person name="Sun H."/>
            <person name="Tunlid A."/>
            <person name="Henrissat B."/>
            <person name="Grigoriev I.V."/>
            <person name="Hibbett D.S."/>
            <person name="Martin F."/>
            <person name="Nordberg H.P."/>
            <person name="Cantor M.N."/>
            <person name="Hua S.X."/>
        </authorList>
    </citation>
    <scope>NUCLEOTIDE SEQUENCE [LARGE SCALE GENOMIC DNA]</scope>
    <source>
        <strain evidence="3 4">LaAM-08-1</strain>
    </source>
</reference>
<dbReference type="PANTHER" id="PTHR14119">
    <property type="entry name" value="HYDROLASE"/>
    <property type="match status" value="1"/>
</dbReference>
<dbReference type="EMBL" id="KN838542">
    <property type="protein sequence ID" value="KIK08433.1"/>
    <property type="molecule type" value="Genomic_DNA"/>
</dbReference>